<feature type="domain" description="Transposase DDE" evidence="2">
    <location>
        <begin position="404"/>
        <end position="524"/>
    </location>
</feature>
<organism evidence="3 4">
    <name type="scientific">Hymenobacter mucosus</name>
    <dbReference type="NCBI Taxonomy" id="1411120"/>
    <lineage>
        <taxon>Bacteria</taxon>
        <taxon>Pseudomonadati</taxon>
        <taxon>Bacteroidota</taxon>
        <taxon>Cytophagia</taxon>
        <taxon>Cytophagales</taxon>
        <taxon>Hymenobacteraceae</taxon>
        <taxon>Hymenobacter</taxon>
    </lineage>
</organism>
<name>A0A238ZZE0_9BACT</name>
<dbReference type="InterPro" id="IPR008490">
    <property type="entry name" value="Transposase_InsH_N"/>
</dbReference>
<dbReference type="PANTHER" id="PTHR35604">
    <property type="entry name" value="TRANSPOSASE INSH FOR INSERTION SEQUENCE ELEMENT IS5A-RELATED"/>
    <property type="match status" value="1"/>
</dbReference>
<evidence type="ECO:0000259" key="1">
    <source>
        <dbReference type="Pfam" id="PF05598"/>
    </source>
</evidence>
<proteinExistence type="predicted"/>
<dbReference type="RefSeq" id="WP_089333765.1">
    <property type="nucleotide sequence ID" value="NZ_FZNS01000010.1"/>
</dbReference>
<evidence type="ECO:0000313" key="4">
    <source>
        <dbReference type="Proteomes" id="UP000198310"/>
    </source>
</evidence>
<reference evidence="4" key="1">
    <citation type="submission" date="2017-06" db="EMBL/GenBank/DDBJ databases">
        <authorList>
            <person name="Varghese N."/>
            <person name="Submissions S."/>
        </authorList>
    </citation>
    <scope>NUCLEOTIDE SEQUENCE [LARGE SCALE GENOMIC DNA]</scope>
    <source>
        <strain evidence="4">DSM 28041</strain>
    </source>
</reference>
<dbReference type="InterPro" id="IPR025668">
    <property type="entry name" value="Tnp_DDE_dom"/>
</dbReference>
<dbReference type="InterPro" id="IPR047629">
    <property type="entry name" value="IS1182_transpos"/>
</dbReference>
<evidence type="ECO:0000259" key="2">
    <source>
        <dbReference type="Pfam" id="PF13751"/>
    </source>
</evidence>
<dbReference type="Pfam" id="PF05598">
    <property type="entry name" value="DUF772"/>
    <property type="match status" value="1"/>
</dbReference>
<gene>
    <name evidence="3" type="ORF">SAMN06269173_11090</name>
</gene>
<protein>
    <submittedName>
        <fullName evidence="3">Transposase</fullName>
    </submittedName>
</protein>
<sequence>MSLHPQPNAPVPPQTRQVAQAAFPHGNRYLQLRDTLGTLYDDALFADLFPARGQTAQAPWQLAVVTVLQFAENLSDRQAADAVRSRIDWKYLLGLELTDPGFDFSILSEFRQRLVAGHAEQRLLTHLLACCQDHQWLKAGGKQRTDSTHVLARVRDMNRLECVAETMRFALNRLAALLPEWLAHHLQPEWAARYGPRAEEYRLPHTTAQRVAYAQQVGQDGWWLLERIADDPQAAFLWQVPAVDILRRVWMQQFRIEDGQVRWRVENQGELPPSAQLISSPYDVEARYSRKRATTWVGYKVHLTETCEDEQPHLITQVATTVSTAGDSDTLPHIQQGLADQSLLPSQQLVDTAYVSAELLVQSQQRHRVELVGPARKDQKWQALAGQGYAAADFHVDWDAQQATCPQGQVSQSWVRTLENGQPRVFIRFSQKQCGPCPVRVQCTRTKRRAIKLRADAPYHALQAARARDKRADWTLLYNHRAGIEGTISQAVRGFGMRRSRYVGLAKTHLQHVCIAAAVNLWRIVDWLNTVPLAQTRQAAFERLMPPAMT</sequence>
<dbReference type="EMBL" id="FZNS01000010">
    <property type="protein sequence ID" value="SNR88680.1"/>
    <property type="molecule type" value="Genomic_DNA"/>
</dbReference>
<dbReference type="NCBIfam" id="NF033551">
    <property type="entry name" value="transpos_IS1182"/>
    <property type="match status" value="1"/>
</dbReference>
<evidence type="ECO:0000313" key="3">
    <source>
        <dbReference type="EMBL" id="SNR88680.1"/>
    </source>
</evidence>
<keyword evidence="4" id="KW-1185">Reference proteome</keyword>
<dbReference type="Pfam" id="PF13751">
    <property type="entry name" value="DDE_Tnp_1_6"/>
    <property type="match status" value="1"/>
</dbReference>
<accession>A0A238ZZE0</accession>
<dbReference type="AlphaFoldDB" id="A0A238ZZE0"/>
<dbReference type="Proteomes" id="UP000198310">
    <property type="component" value="Unassembled WGS sequence"/>
</dbReference>
<dbReference type="PANTHER" id="PTHR35604:SF2">
    <property type="entry name" value="TRANSPOSASE INSH FOR INSERTION SEQUENCE ELEMENT IS5A-RELATED"/>
    <property type="match status" value="1"/>
</dbReference>
<feature type="domain" description="Transposase InsH N-terminal" evidence="1">
    <location>
        <begin position="21"/>
        <end position="113"/>
    </location>
</feature>